<proteinExistence type="predicted"/>
<sequence>MTKGSPPGHLDRNATYVYTTEYPSYYQYQPIHSPTQQTYVIQQQDSPGSVEEDVGTQLGNTTRASPATIQWLINNYEPADGTSLPRCTLYTHYIKHCNENKLEPVNAASFGKLIRSVFHGLRTRRLGTRGNSKYHYYGIRIKPDSPLNRGTGGAMALGEDYNQISAQSLNQLASKSSSRRSTFGSNSLITRRTNSTAMERGTTVNQSRNSRSSPPSTYEHNTSSNHGTFSTYRNQNSNSSSIGENCTDMDRAVLGDGEVPHIEIPDMQSLESYLQPLGLTLQHAVRFIESYTTNCAEVLEYVKQLHFDMVEECWITFWQPENDQEDMEDEDCASNLNNNKALKGLSQIQLFRLCTVPQMQAFVQNMDFSFYQVVVEVLIPNVLSFNISGGLTLQIRNFAKSLEMQLKKAMHGAPDVIQKKKLVAVRTLAQTLRRYTSLNHLASAARSVLQKPDQIHQMLQDFNRVDIASVQDQAGWICDCDSVLVSNLQSDFRENLQKQKSLEQWAEWMEAVVDQVLAKYHNKPYSVLADVSKQFLKNWSFYSSMIIRDLTLRSAQSFGSFHLIRLLFDEYLLYLVELRLAKACNKPVIYVMTQVMENITLNETTTTVVGAGETGILASQSVVAANDLLSTNNSSHFFSSLEGQPGVNIVYMDERSGQTQTIHYVGIGSTTAPHMDTLEQIVQSSEMTLEDVKNDLDEGERKNLNLI</sequence>
<evidence type="ECO:0000256" key="7">
    <source>
        <dbReference type="SAM" id="MobiDB-lite"/>
    </source>
</evidence>
<dbReference type="PROSITE" id="PS51526">
    <property type="entry name" value="RFX_DBD"/>
    <property type="match status" value="1"/>
</dbReference>
<keyword evidence="2" id="KW-0805">Transcription regulation</keyword>
<dbReference type="Proteomes" id="UP000242913">
    <property type="component" value="Unassembled WGS sequence"/>
</dbReference>
<dbReference type="Pfam" id="PF25340">
    <property type="entry name" value="BCD_RFX"/>
    <property type="match status" value="1"/>
</dbReference>
<feature type="compositionally biased region" description="Polar residues" evidence="7">
    <location>
        <begin position="218"/>
        <end position="244"/>
    </location>
</feature>
<evidence type="ECO:0000313" key="10">
    <source>
        <dbReference type="Proteomes" id="UP000242913"/>
    </source>
</evidence>
<organism evidence="9 10">
    <name type="scientific">Onchocerca flexuosa</name>
    <dbReference type="NCBI Taxonomy" id="387005"/>
    <lineage>
        <taxon>Eukaryota</taxon>
        <taxon>Metazoa</taxon>
        <taxon>Ecdysozoa</taxon>
        <taxon>Nematoda</taxon>
        <taxon>Chromadorea</taxon>
        <taxon>Rhabditida</taxon>
        <taxon>Spirurina</taxon>
        <taxon>Spiruromorpha</taxon>
        <taxon>Filarioidea</taxon>
        <taxon>Onchocercidae</taxon>
        <taxon>Onchocerca</taxon>
    </lineage>
</organism>
<keyword evidence="4" id="KW-0804">Transcription</keyword>
<dbReference type="AlphaFoldDB" id="A0A238C2W7"/>
<name>A0A238C2W7_9BILA</name>
<reference evidence="9 10" key="1">
    <citation type="submission" date="2015-12" db="EMBL/GenBank/DDBJ databases">
        <title>Draft genome of the nematode, Onchocerca flexuosa.</title>
        <authorList>
            <person name="Mitreva M."/>
        </authorList>
    </citation>
    <scope>NUCLEOTIDE SEQUENCE [LARGE SCALE GENOMIC DNA]</scope>
    <source>
        <strain evidence="9">Red Deer</strain>
    </source>
</reference>
<dbReference type="FunFam" id="1.10.10.10:FF:000017">
    <property type="entry name" value="transcription factor RFX3 isoform X1"/>
    <property type="match status" value="1"/>
</dbReference>
<dbReference type="InterPro" id="IPR036390">
    <property type="entry name" value="WH_DNA-bd_sf"/>
</dbReference>
<keyword evidence="6" id="KW-0175">Coiled coil</keyword>
<accession>A0A238C2W7</accession>
<evidence type="ECO:0000313" key="9">
    <source>
        <dbReference type="EMBL" id="OZC11793.1"/>
    </source>
</evidence>
<feature type="compositionally biased region" description="Low complexity" evidence="7">
    <location>
        <begin position="205"/>
        <end position="216"/>
    </location>
</feature>
<dbReference type="Pfam" id="PF02257">
    <property type="entry name" value="RFX_DNA_binding"/>
    <property type="match status" value="1"/>
</dbReference>
<dbReference type="PANTHER" id="PTHR12619">
    <property type="entry name" value="RFX TRANSCRIPTION FACTOR FAMILY"/>
    <property type="match status" value="1"/>
</dbReference>
<keyword evidence="5" id="KW-0539">Nucleus</keyword>
<dbReference type="InterPro" id="IPR039779">
    <property type="entry name" value="RFX-like"/>
</dbReference>
<evidence type="ECO:0000256" key="1">
    <source>
        <dbReference type="ARBA" id="ARBA00004123"/>
    </source>
</evidence>
<evidence type="ECO:0000256" key="2">
    <source>
        <dbReference type="ARBA" id="ARBA00023015"/>
    </source>
</evidence>
<feature type="domain" description="RFX-type winged-helix" evidence="8">
    <location>
        <begin position="68"/>
        <end position="143"/>
    </location>
</feature>
<comment type="subcellular location">
    <subcellularLocation>
        <location evidence="1">Nucleus</location>
    </subcellularLocation>
</comment>
<dbReference type="SUPFAM" id="SSF46785">
    <property type="entry name" value="Winged helix' DNA-binding domain"/>
    <property type="match status" value="1"/>
</dbReference>
<feature type="compositionally biased region" description="Polar residues" evidence="7">
    <location>
        <begin position="188"/>
        <end position="197"/>
    </location>
</feature>
<feature type="compositionally biased region" description="Low complexity" evidence="7">
    <location>
        <begin position="174"/>
        <end position="187"/>
    </location>
</feature>
<dbReference type="PANTHER" id="PTHR12619:SF33">
    <property type="entry name" value="RFX, ISOFORM H"/>
    <property type="match status" value="1"/>
</dbReference>
<evidence type="ECO:0000256" key="5">
    <source>
        <dbReference type="ARBA" id="ARBA00023242"/>
    </source>
</evidence>
<evidence type="ECO:0000256" key="4">
    <source>
        <dbReference type="ARBA" id="ARBA00023163"/>
    </source>
</evidence>
<protein>
    <recommendedName>
        <fullName evidence="8">RFX-type winged-helix domain-containing protein</fullName>
    </recommendedName>
</protein>
<dbReference type="GO" id="GO:0000981">
    <property type="term" value="F:DNA-binding transcription factor activity, RNA polymerase II-specific"/>
    <property type="evidence" value="ECO:0007669"/>
    <property type="project" value="TreeGrafter"/>
</dbReference>
<dbReference type="EMBL" id="KZ269979">
    <property type="protein sequence ID" value="OZC11793.1"/>
    <property type="molecule type" value="Genomic_DNA"/>
</dbReference>
<evidence type="ECO:0000256" key="3">
    <source>
        <dbReference type="ARBA" id="ARBA00023125"/>
    </source>
</evidence>
<dbReference type="InterPro" id="IPR036388">
    <property type="entry name" value="WH-like_DNA-bd_sf"/>
</dbReference>
<dbReference type="InterPro" id="IPR003150">
    <property type="entry name" value="DNA-bd_RFX"/>
</dbReference>
<gene>
    <name evidence="9" type="ORF">X798_00974</name>
</gene>
<feature type="region of interest" description="Disordered" evidence="7">
    <location>
        <begin position="172"/>
        <end position="247"/>
    </location>
</feature>
<dbReference type="GO" id="GO:0005634">
    <property type="term" value="C:nucleus"/>
    <property type="evidence" value="ECO:0007669"/>
    <property type="project" value="UniProtKB-SubCell"/>
</dbReference>
<dbReference type="GO" id="GO:0000978">
    <property type="term" value="F:RNA polymerase II cis-regulatory region sequence-specific DNA binding"/>
    <property type="evidence" value="ECO:0007669"/>
    <property type="project" value="TreeGrafter"/>
</dbReference>
<feature type="coiled-coil region" evidence="6">
    <location>
        <begin position="675"/>
        <end position="702"/>
    </location>
</feature>
<keyword evidence="3" id="KW-0238">DNA-binding</keyword>
<dbReference type="Gene3D" id="1.10.10.10">
    <property type="entry name" value="Winged helix-like DNA-binding domain superfamily/Winged helix DNA-binding domain"/>
    <property type="match status" value="1"/>
</dbReference>
<dbReference type="InterPro" id="IPR057321">
    <property type="entry name" value="RFX1-4/6/8-like_BCD"/>
</dbReference>
<keyword evidence="10" id="KW-1185">Reference proteome</keyword>
<evidence type="ECO:0000256" key="6">
    <source>
        <dbReference type="SAM" id="Coils"/>
    </source>
</evidence>
<evidence type="ECO:0000259" key="8">
    <source>
        <dbReference type="PROSITE" id="PS51526"/>
    </source>
</evidence>
<dbReference type="OrthoDB" id="10056949at2759"/>